<evidence type="ECO:0008006" key="3">
    <source>
        <dbReference type="Google" id="ProtNLM"/>
    </source>
</evidence>
<evidence type="ECO:0000313" key="2">
    <source>
        <dbReference type="EMBL" id="GAF95688.1"/>
    </source>
</evidence>
<reference evidence="2" key="1">
    <citation type="journal article" date="2014" name="Front. Microbiol.">
        <title>High frequency of phylogenetically diverse reductive dehalogenase-homologous genes in deep subseafloor sedimentary metagenomes.</title>
        <authorList>
            <person name="Kawai M."/>
            <person name="Futagami T."/>
            <person name="Toyoda A."/>
            <person name="Takaki Y."/>
            <person name="Nishi S."/>
            <person name="Hori S."/>
            <person name="Arai W."/>
            <person name="Tsubouchi T."/>
            <person name="Morono Y."/>
            <person name="Uchiyama I."/>
            <person name="Ito T."/>
            <person name="Fujiyama A."/>
            <person name="Inagaki F."/>
            <person name="Takami H."/>
        </authorList>
    </citation>
    <scope>NUCLEOTIDE SEQUENCE</scope>
    <source>
        <strain evidence="2">Expedition CK06-06</strain>
    </source>
</reference>
<proteinExistence type="predicted"/>
<feature type="transmembrane region" description="Helical" evidence="1">
    <location>
        <begin position="37"/>
        <end position="54"/>
    </location>
</feature>
<gene>
    <name evidence="2" type="ORF">S01H1_23214</name>
</gene>
<dbReference type="EMBL" id="BARS01013322">
    <property type="protein sequence ID" value="GAF95688.1"/>
    <property type="molecule type" value="Genomic_DNA"/>
</dbReference>
<protein>
    <recommendedName>
        <fullName evidence="3">Histidine kinase N-terminal 7TM region domain-containing protein</fullName>
    </recommendedName>
</protein>
<name>X0TQ76_9ZZZZ</name>
<keyword evidence="1" id="KW-0812">Transmembrane</keyword>
<keyword evidence="1" id="KW-1133">Transmembrane helix</keyword>
<keyword evidence="1" id="KW-0472">Membrane</keyword>
<comment type="caution">
    <text evidence="2">The sequence shown here is derived from an EMBL/GenBank/DDBJ whole genome shotgun (WGS) entry which is preliminary data.</text>
</comment>
<accession>X0TQ76</accession>
<feature type="non-terminal residue" evidence="2">
    <location>
        <position position="95"/>
    </location>
</feature>
<feature type="transmembrane region" description="Helical" evidence="1">
    <location>
        <begin position="69"/>
        <end position="92"/>
    </location>
</feature>
<dbReference type="AlphaFoldDB" id="X0TQ76"/>
<sequence length="95" mass="10930">MAELEVIEIYMLVIMAIIMFITSIGVLYLGHKKGTPNMILWALFIFSWGLHWLAEGTADYYEEILDIELLIFSQLELFTAFVSSFILLAACLEYN</sequence>
<organism evidence="2">
    <name type="scientific">marine sediment metagenome</name>
    <dbReference type="NCBI Taxonomy" id="412755"/>
    <lineage>
        <taxon>unclassified sequences</taxon>
        <taxon>metagenomes</taxon>
        <taxon>ecological metagenomes</taxon>
    </lineage>
</organism>
<evidence type="ECO:0000256" key="1">
    <source>
        <dbReference type="SAM" id="Phobius"/>
    </source>
</evidence>
<feature type="transmembrane region" description="Helical" evidence="1">
    <location>
        <begin position="6"/>
        <end position="30"/>
    </location>
</feature>